<dbReference type="EMBL" id="CP154795">
    <property type="protein sequence ID" value="XAN08337.1"/>
    <property type="molecule type" value="Genomic_DNA"/>
</dbReference>
<reference evidence="2 3" key="1">
    <citation type="submission" date="2024-04" db="EMBL/GenBank/DDBJ databases">
        <title>Isolation of an actinomycete strain from pig manure.</title>
        <authorList>
            <person name="Gong T."/>
            <person name="Yu Z."/>
            <person name="An M."/>
            <person name="Wei C."/>
            <person name="Yang W."/>
            <person name="Liu L."/>
        </authorList>
    </citation>
    <scope>NUCLEOTIDE SEQUENCE [LARGE SCALE GENOMIC DNA]</scope>
    <source>
        <strain evidence="2 3">ZF39</strain>
    </source>
</reference>
<keyword evidence="3" id="KW-1185">Reference proteome</keyword>
<feature type="transmembrane region" description="Helical" evidence="1">
    <location>
        <begin position="86"/>
        <end position="105"/>
    </location>
</feature>
<keyword evidence="1" id="KW-0472">Membrane</keyword>
<keyword evidence="1" id="KW-1133">Transmembrane helix</keyword>
<feature type="transmembrane region" description="Helical" evidence="1">
    <location>
        <begin position="117"/>
        <end position="135"/>
    </location>
</feature>
<evidence type="ECO:0000313" key="2">
    <source>
        <dbReference type="EMBL" id="XAN08337.1"/>
    </source>
</evidence>
<dbReference type="RefSeq" id="WP_425309793.1">
    <property type="nucleotide sequence ID" value="NZ_CP154795.1"/>
</dbReference>
<accession>A0ABZ3FSF6</accession>
<keyword evidence="1" id="KW-0812">Transmembrane</keyword>
<organism evidence="2 3">
    <name type="scientific">Ammonicoccus fulvus</name>
    <dbReference type="NCBI Taxonomy" id="3138240"/>
    <lineage>
        <taxon>Bacteria</taxon>
        <taxon>Bacillati</taxon>
        <taxon>Actinomycetota</taxon>
        <taxon>Actinomycetes</taxon>
        <taxon>Propionibacteriales</taxon>
        <taxon>Propionibacteriaceae</taxon>
        <taxon>Ammonicoccus</taxon>
    </lineage>
</organism>
<name>A0ABZ3FSF6_9ACTN</name>
<evidence type="ECO:0000256" key="1">
    <source>
        <dbReference type="SAM" id="Phobius"/>
    </source>
</evidence>
<dbReference type="Proteomes" id="UP001442841">
    <property type="component" value="Chromosome"/>
</dbReference>
<evidence type="ECO:0000313" key="3">
    <source>
        <dbReference type="Proteomes" id="UP001442841"/>
    </source>
</evidence>
<sequence length="180" mass="19087">MRALQLIYSFFLGLAVVGFVGIGLDTFYPNPDYPTDLQSGPSPAPAQEAQQAYQQAYESWSLITSIILLVVATAILVVGLALGERFVVLANGLLLGGLFTMVHAVGRSIGTDSILRFVVITVALLVTIGVGWFKFARQSPLAARTPAGAIAEGATADADLTRRVAELENRLEALRRALGG</sequence>
<gene>
    <name evidence="2" type="ORF">AADG42_13850</name>
</gene>
<feature type="transmembrane region" description="Helical" evidence="1">
    <location>
        <begin position="7"/>
        <end position="28"/>
    </location>
</feature>
<feature type="transmembrane region" description="Helical" evidence="1">
    <location>
        <begin position="60"/>
        <end position="79"/>
    </location>
</feature>
<protein>
    <submittedName>
        <fullName evidence="2">Uncharacterized protein</fullName>
    </submittedName>
</protein>
<proteinExistence type="predicted"/>